<reference evidence="2 3" key="1">
    <citation type="journal article" date="2019" name="Plant Biotechnol. J.">
        <title>The red bayberry genome and genetic basis of sex determination.</title>
        <authorList>
            <person name="Jia H.M."/>
            <person name="Jia H.J."/>
            <person name="Cai Q.L."/>
            <person name="Wang Y."/>
            <person name="Zhao H.B."/>
            <person name="Yang W.F."/>
            <person name="Wang G.Y."/>
            <person name="Li Y.H."/>
            <person name="Zhan D.L."/>
            <person name="Shen Y.T."/>
            <person name="Niu Q.F."/>
            <person name="Chang L."/>
            <person name="Qiu J."/>
            <person name="Zhao L."/>
            <person name="Xie H.B."/>
            <person name="Fu W.Y."/>
            <person name="Jin J."/>
            <person name="Li X.W."/>
            <person name="Jiao Y."/>
            <person name="Zhou C.C."/>
            <person name="Tu T."/>
            <person name="Chai C.Y."/>
            <person name="Gao J.L."/>
            <person name="Fan L.J."/>
            <person name="van de Weg E."/>
            <person name="Wang J.Y."/>
            <person name="Gao Z.S."/>
        </authorList>
    </citation>
    <scope>NUCLEOTIDE SEQUENCE [LARGE SCALE GENOMIC DNA]</scope>
    <source>
        <tissue evidence="2">Leaves</tissue>
    </source>
</reference>
<sequence length="85" mass="9048">MSVKNRIKGKDKLRSGGGSESKHRVVKVALGEHGNQKEDSCKMAREAGLNVPPTPHNEDIILELSRLQSSHGRATPQGGVTAAPP</sequence>
<evidence type="ECO:0000256" key="1">
    <source>
        <dbReference type="SAM" id="MobiDB-lite"/>
    </source>
</evidence>
<evidence type="ECO:0000313" key="2">
    <source>
        <dbReference type="EMBL" id="KAB1200705.1"/>
    </source>
</evidence>
<dbReference type="AlphaFoldDB" id="A0A6A1UJW8"/>
<keyword evidence="3" id="KW-1185">Reference proteome</keyword>
<comment type="caution">
    <text evidence="2">The sequence shown here is derived from an EMBL/GenBank/DDBJ whole genome shotgun (WGS) entry which is preliminary data.</text>
</comment>
<evidence type="ECO:0000313" key="3">
    <source>
        <dbReference type="Proteomes" id="UP000516437"/>
    </source>
</evidence>
<feature type="region of interest" description="Disordered" evidence="1">
    <location>
        <begin position="1"/>
        <end position="24"/>
    </location>
</feature>
<gene>
    <name evidence="2" type="ORF">CJ030_MR0G006561</name>
</gene>
<protein>
    <submittedName>
        <fullName evidence="2">Uncharacterized protein</fullName>
    </submittedName>
</protein>
<dbReference type="Proteomes" id="UP000516437">
    <property type="component" value="Unassembled WGS sequence"/>
</dbReference>
<name>A0A6A1UJW8_9ROSI</name>
<proteinExistence type="predicted"/>
<dbReference type="EMBL" id="RXIC02000133">
    <property type="protein sequence ID" value="KAB1200705.1"/>
    <property type="molecule type" value="Genomic_DNA"/>
</dbReference>
<accession>A0A6A1UJW8</accession>
<organism evidence="2 3">
    <name type="scientific">Morella rubra</name>
    <name type="common">Chinese bayberry</name>
    <dbReference type="NCBI Taxonomy" id="262757"/>
    <lineage>
        <taxon>Eukaryota</taxon>
        <taxon>Viridiplantae</taxon>
        <taxon>Streptophyta</taxon>
        <taxon>Embryophyta</taxon>
        <taxon>Tracheophyta</taxon>
        <taxon>Spermatophyta</taxon>
        <taxon>Magnoliopsida</taxon>
        <taxon>eudicotyledons</taxon>
        <taxon>Gunneridae</taxon>
        <taxon>Pentapetalae</taxon>
        <taxon>rosids</taxon>
        <taxon>fabids</taxon>
        <taxon>Fagales</taxon>
        <taxon>Myricaceae</taxon>
        <taxon>Morella</taxon>
    </lineage>
</organism>